<feature type="transmembrane region" description="Helical" evidence="5">
    <location>
        <begin position="65"/>
        <end position="89"/>
    </location>
</feature>
<dbReference type="SUPFAM" id="SSF103473">
    <property type="entry name" value="MFS general substrate transporter"/>
    <property type="match status" value="1"/>
</dbReference>
<dbReference type="EMBL" id="CP040818">
    <property type="protein sequence ID" value="QDL91809.1"/>
    <property type="molecule type" value="Genomic_DNA"/>
</dbReference>
<feature type="transmembrane region" description="Helical" evidence="5">
    <location>
        <begin position="452"/>
        <end position="475"/>
    </location>
</feature>
<evidence type="ECO:0000256" key="5">
    <source>
        <dbReference type="SAM" id="Phobius"/>
    </source>
</evidence>
<keyword evidence="8" id="KW-1185">Reference proteome</keyword>
<dbReference type="AlphaFoldDB" id="A0A5B8FYQ8"/>
<feature type="transmembrane region" description="Helical" evidence="5">
    <location>
        <begin position="286"/>
        <end position="307"/>
    </location>
</feature>
<feature type="domain" description="Major facilitator superfamily (MFS) profile" evidence="6">
    <location>
        <begin position="31"/>
        <end position="479"/>
    </location>
</feature>
<evidence type="ECO:0000313" key="7">
    <source>
        <dbReference type="EMBL" id="QDL91809.1"/>
    </source>
</evidence>
<keyword evidence="2 5" id="KW-0812">Transmembrane</keyword>
<evidence type="ECO:0000256" key="1">
    <source>
        <dbReference type="ARBA" id="ARBA00004141"/>
    </source>
</evidence>
<dbReference type="KEGG" id="ppru:FDP22_08490"/>
<dbReference type="PANTHER" id="PTHR23501:SF154">
    <property type="entry name" value="MULTIDRUG-EFFLUX TRANSPORTER RV1634-RELATED"/>
    <property type="match status" value="1"/>
</dbReference>
<dbReference type="Gene3D" id="1.20.1250.20">
    <property type="entry name" value="MFS general substrate transporter like domains"/>
    <property type="match status" value="2"/>
</dbReference>
<keyword evidence="3 5" id="KW-1133">Transmembrane helix</keyword>
<evidence type="ECO:0000256" key="4">
    <source>
        <dbReference type="ARBA" id="ARBA00023136"/>
    </source>
</evidence>
<keyword evidence="4 5" id="KW-0472">Membrane</keyword>
<feature type="transmembrane region" description="Helical" evidence="5">
    <location>
        <begin position="376"/>
        <end position="397"/>
    </location>
</feature>
<feature type="transmembrane region" description="Helical" evidence="5">
    <location>
        <begin position="223"/>
        <end position="241"/>
    </location>
</feature>
<feature type="transmembrane region" description="Helical" evidence="5">
    <location>
        <begin position="319"/>
        <end position="339"/>
    </location>
</feature>
<proteinExistence type="predicted"/>
<gene>
    <name evidence="7" type="ORF">FDP22_08490</name>
</gene>
<feature type="transmembrane region" description="Helical" evidence="5">
    <location>
        <begin position="182"/>
        <end position="202"/>
    </location>
</feature>
<dbReference type="Pfam" id="PF07690">
    <property type="entry name" value="MFS_1"/>
    <property type="match status" value="1"/>
</dbReference>
<evidence type="ECO:0000313" key="8">
    <source>
        <dbReference type="Proteomes" id="UP000305888"/>
    </source>
</evidence>
<dbReference type="InterPro" id="IPR020846">
    <property type="entry name" value="MFS_dom"/>
</dbReference>
<feature type="transmembrane region" description="Helical" evidence="5">
    <location>
        <begin position="247"/>
        <end position="265"/>
    </location>
</feature>
<dbReference type="InterPro" id="IPR011701">
    <property type="entry name" value="MFS"/>
</dbReference>
<feature type="transmembrane region" description="Helical" evidence="5">
    <location>
        <begin position="31"/>
        <end position="53"/>
    </location>
</feature>
<feature type="transmembrane region" description="Helical" evidence="5">
    <location>
        <begin position="154"/>
        <end position="176"/>
    </location>
</feature>
<dbReference type="InterPro" id="IPR036259">
    <property type="entry name" value="MFS_trans_sf"/>
</dbReference>
<feature type="transmembrane region" description="Helical" evidence="5">
    <location>
        <begin position="101"/>
        <end position="121"/>
    </location>
</feature>
<dbReference type="GO" id="GO:0022857">
    <property type="term" value="F:transmembrane transporter activity"/>
    <property type="evidence" value="ECO:0007669"/>
    <property type="project" value="InterPro"/>
</dbReference>
<name>A0A5B8FYQ8_9RHOB</name>
<comment type="subcellular location">
    <subcellularLocation>
        <location evidence="1">Membrane</location>
        <topology evidence="1">Multi-pass membrane protein</topology>
    </subcellularLocation>
</comment>
<protein>
    <submittedName>
        <fullName evidence="7">MFS transporter</fullName>
    </submittedName>
</protein>
<feature type="transmembrane region" description="Helical" evidence="5">
    <location>
        <begin position="127"/>
        <end position="147"/>
    </location>
</feature>
<dbReference type="Proteomes" id="UP000305888">
    <property type="component" value="Chromosome"/>
</dbReference>
<accession>A0A5B8FYQ8</accession>
<feature type="transmembrane region" description="Helical" evidence="5">
    <location>
        <begin position="418"/>
        <end position="440"/>
    </location>
</feature>
<sequence>MIQDLVVDNPSSGNRPTGSWRELLTPRYAPSLLLVCLGVWLHAADSLLVSTMMPSIVADIGGTRLISWTSALYEVGSIVAGAMSGLLSMRHGVRLPMAAHAAVYALGCALSAAAPEMWVMLAGRLLQGWGGGGLVALSFVSASRYFPAHLTARAMAAISTLWGVSAFLGPLIGGMFVEYGSWRGGFALFMLQAVALTAWILMRSADMPGKSAAAAREQGRIPVRRLACLAGGVVLIAFAGIEVTALRTPLLVLAGLGCLWVFVRIDGRAGAGRLLPAGPLNLRQPAGAALVMIFCFAAATITMNIFGPLLMARIHGTSALLAGYIIAASSVSWTVMAVLVSGAAERHDGRLILTGMALITVSVAGSAAALPAGPLWLITLLAVLKGGGFGMAWTFILRRARALAPEGELERVAGAFPTVQRMGYAVGAAWVGIVANAFGLDATMDLATAQRVAAAIFIACLPLAGVGLVAAAHFVRMPARAPSLRAA</sequence>
<evidence type="ECO:0000259" key="6">
    <source>
        <dbReference type="PROSITE" id="PS50850"/>
    </source>
</evidence>
<dbReference type="PRINTS" id="PR01036">
    <property type="entry name" value="TCRTETB"/>
</dbReference>
<dbReference type="PANTHER" id="PTHR23501">
    <property type="entry name" value="MAJOR FACILITATOR SUPERFAMILY"/>
    <property type="match status" value="1"/>
</dbReference>
<dbReference type="GO" id="GO:0005886">
    <property type="term" value="C:plasma membrane"/>
    <property type="evidence" value="ECO:0007669"/>
    <property type="project" value="TreeGrafter"/>
</dbReference>
<evidence type="ECO:0000256" key="2">
    <source>
        <dbReference type="ARBA" id="ARBA00022692"/>
    </source>
</evidence>
<dbReference type="PROSITE" id="PS50850">
    <property type="entry name" value="MFS"/>
    <property type="match status" value="1"/>
</dbReference>
<reference evidence="7 8" key="1">
    <citation type="submission" date="2019-06" db="EMBL/GenBank/DDBJ databases">
        <title>Genome sequence of Rhodobacteraceae bacterium D4M1.</title>
        <authorList>
            <person name="Cao J."/>
        </authorList>
    </citation>
    <scope>NUCLEOTIDE SEQUENCE [LARGE SCALE GENOMIC DNA]</scope>
    <source>
        <strain evidence="7 8">D4M1</strain>
    </source>
</reference>
<dbReference type="OrthoDB" id="9812221at2"/>
<organism evidence="7 8">
    <name type="scientific">Paroceanicella profunda</name>
    <dbReference type="NCBI Taxonomy" id="2579971"/>
    <lineage>
        <taxon>Bacteria</taxon>
        <taxon>Pseudomonadati</taxon>
        <taxon>Pseudomonadota</taxon>
        <taxon>Alphaproteobacteria</taxon>
        <taxon>Rhodobacterales</taxon>
        <taxon>Paracoccaceae</taxon>
        <taxon>Paroceanicella</taxon>
    </lineage>
</organism>
<evidence type="ECO:0000256" key="3">
    <source>
        <dbReference type="ARBA" id="ARBA00022989"/>
    </source>
</evidence>
<feature type="transmembrane region" description="Helical" evidence="5">
    <location>
        <begin position="351"/>
        <end position="370"/>
    </location>
</feature>